<keyword evidence="2" id="KW-0472">Membrane</keyword>
<dbReference type="Pfam" id="PF14362">
    <property type="entry name" value="DUF4407"/>
    <property type="match status" value="1"/>
</dbReference>
<dbReference type="Proteomes" id="UP000033497">
    <property type="component" value="Unassembled WGS sequence"/>
</dbReference>
<feature type="transmembrane region" description="Helical" evidence="2">
    <location>
        <begin position="271"/>
        <end position="294"/>
    </location>
</feature>
<dbReference type="EMBL" id="JSVU01000015">
    <property type="protein sequence ID" value="KJJ37325.1"/>
    <property type="molecule type" value="Genomic_DNA"/>
</dbReference>
<gene>
    <name evidence="3" type="ORF">MB09_15045</name>
</gene>
<evidence type="ECO:0000256" key="2">
    <source>
        <dbReference type="SAM" id="Phobius"/>
    </source>
</evidence>
<feature type="transmembrane region" description="Helical" evidence="2">
    <location>
        <begin position="64"/>
        <end position="83"/>
    </location>
</feature>
<comment type="caution">
    <text evidence="3">The sequence shown here is derived from an EMBL/GenBank/DDBJ whole genome shotgun (WGS) entry which is preliminary data.</text>
</comment>
<keyword evidence="2" id="KW-0812">Transmembrane</keyword>
<name>A0ABR5DEY1_9FLAO</name>
<proteinExistence type="predicted"/>
<feature type="transmembrane region" description="Helical" evidence="2">
    <location>
        <begin position="26"/>
        <end position="52"/>
    </location>
</feature>
<reference evidence="3 4" key="1">
    <citation type="submission" date="2014-10" db="EMBL/GenBank/DDBJ databases">
        <title>Genome sequencing of Vitellibacter vladivostokensis KMM 3516.</title>
        <authorList>
            <person name="Thevarajoo S."/>
            <person name="Selvaratnam C."/>
            <person name="Goh K.M."/>
            <person name="Chong C.S."/>
        </authorList>
    </citation>
    <scope>NUCLEOTIDE SEQUENCE [LARGE SCALE GENOMIC DNA]</scope>
    <source>
        <strain evidence="3 4">KMM 3516</strain>
    </source>
</reference>
<accession>A0ABR5DEY1</accession>
<keyword evidence="1" id="KW-0175">Coiled coil</keyword>
<organism evidence="3 4">
    <name type="scientific">Aequorivita vladivostokensis</name>
    <dbReference type="NCBI Taxonomy" id="171194"/>
    <lineage>
        <taxon>Bacteria</taxon>
        <taxon>Pseudomonadati</taxon>
        <taxon>Bacteroidota</taxon>
        <taxon>Flavobacteriia</taxon>
        <taxon>Flavobacteriales</taxon>
        <taxon>Flavobacteriaceae</taxon>
        <taxon>Aequorivita</taxon>
    </lineage>
</organism>
<keyword evidence="2" id="KW-1133">Transmembrane helix</keyword>
<evidence type="ECO:0000313" key="3">
    <source>
        <dbReference type="EMBL" id="KJJ37325.1"/>
    </source>
</evidence>
<evidence type="ECO:0008006" key="5">
    <source>
        <dbReference type="Google" id="ProtNLM"/>
    </source>
</evidence>
<evidence type="ECO:0000313" key="4">
    <source>
        <dbReference type="Proteomes" id="UP000033497"/>
    </source>
</evidence>
<feature type="coiled-coil region" evidence="1">
    <location>
        <begin position="171"/>
        <end position="250"/>
    </location>
</feature>
<keyword evidence="4" id="KW-1185">Reference proteome</keyword>
<protein>
    <recommendedName>
        <fullName evidence="5">DUF4407 domain-containing protein</fullName>
    </recommendedName>
</protein>
<evidence type="ECO:0000256" key="1">
    <source>
        <dbReference type="SAM" id="Coils"/>
    </source>
</evidence>
<dbReference type="InterPro" id="IPR025519">
    <property type="entry name" value="DUF4407"/>
</dbReference>
<sequence>MKLLWKAAGSDSYILQRSTYSDQVKYACLGGVVVATGFMAALAGGYAMYTIFEPNGSVLETETHWPTAIKAIIFGIIWGLIIFNIDRFIVAASGVGDGTEKITWGELGGAIPRLCMGIIIAITISKPVEIRMFKSEIDSALYAEQQELQKTYELNTRENFKERFIPLEAGLTNIENERNKLLARLTDIEAQYADEIRIVRPGPKAAALKTLMESLALKLENFDNERKPEVDRLKNEKLSLEQELSAELSKNQTVAAGLDGLLERIKLAHELAGFWISLFITLLFMAIELTPIFFKMMLTKGPYNYMKDNVRELLLAEQGIEIHYDYYQDKKGQERIKVEHHQAQKLIHEKKQLLVAQQKLNENIIDKWVQKEIDKLDTNLEDYITTSKS</sequence>